<keyword evidence="3" id="KW-0436">Ligase</keyword>
<dbReference type="InterPro" id="IPR011053">
    <property type="entry name" value="Single_hybrid_motif"/>
</dbReference>
<dbReference type="InterPro" id="IPR051602">
    <property type="entry name" value="ACC_Biotin_Carboxylase"/>
</dbReference>
<dbReference type="Pfam" id="PF02785">
    <property type="entry name" value="Biotin_carb_C"/>
    <property type="match status" value="1"/>
</dbReference>
<evidence type="ECO:0000259" key="13">
    <source>
        <dbReference type="PROSITE" id="PS50975"/>
    </source>
</evidence>
<comment type="catalytic activity">
    <reaction evidence="9">
        <text>N(6)-biotinyl-L-lysyl-[protein] + hydrogencarbonate + ATP = N(6)-carboxybiotinyl-L-lysyl-[protein] + ADP + phosphate + H(+)</text>
        <dbReference type="Rhea" id="RHEA:13501"/>
        <dbReference type="Rhea" id="RHEA-COMP:10505"/>
        <dbReference type="Rhea" id="RHEA-COMP:10506"/>
        <dbReference type="ChEBI" id="CHEBI:15378"/>
        <dbReference type="ChEBI" id="CHEBI:17544"/>
        <dbReference type="ChEBI" id="CHEBI:30616"/>
        <dbReference type="ChEBI" id="CHEBI:43474"/>
        <dbReference type="ChEBI" id="CHEBI:83144"/>
        <dbReference type="ChEBI" id="CHEBI:83145"/>
        <dbReference type="ChEBI" id="CHEBI:456216"/>
        <dbReference type="EC" id="6.3.4.14"/>
    </reaction>
</comment>
<dbReference type="Gene3D" id="3.90.226.10">
    <property type="entry name" value="2-enoyl-CoA Hydratase, Chain A, domain 1"/>
    <property type="match status" value="2"/>
</dbReference>
<evidence type="ECO:0000313" key="16">
    <source>
        <dbReference type="EMBL" id="TQV84707.1"/>
    </source>
</evidence>
<dbReference type="SUPFAM" id="SSF52440">
    <property type="entry name" value="PreATP-grasp domain"/>
    <property type="match status" value="1"/>
</dbReference>
<dbReference type="SMART" id="SM00878">
    <property type="entry name" value="Biotin_carb_C"/>
    <property type="match status" value="1"/>
</dbReference>
<dbReference type="PROSITE" id="PS50979">
    <property type="entry name" value="BC"/>
    <property type="match status" value="1"/>
</dbReference>
<keyword evidence="6 11" id="KW-0067">ATP-binding</keyword>
<dbReference type="GO" id="GO:0005524">
    <property type="term" value="F:ATP binding"/>
    <property type="evidence" value="ECO:0007669"/>
    <property type="project" value="UniProtKB-UniRule"/>
</dbReference>
<feature type="region of interest" description="Disordered" evidence="12">
    <location>
        <begin position="578"/>
        <end position="608"/>
    </location>
</feature>
<dbReference type="CDD" id="cd06850">
    <property type="entry name" value="biotinyl_domain"/>
    <property type="match status" value="1"/>
</dbReference>
<dbReference type="GO" id="GO:0046872">
    <property type="term" value="F:metal ion binding"/>
    <property type="evidence" value="ECO:0007669"/>
    <property type="project" value="InterPro"/>
</dbReference>
<protein>
    <submittedName>
        <fullName evidence="16">ATP-grasp domain-containing protein</fullName>
    </submittedName>
</protein>
<dbReference type="SUPFAM" id="SSF51246">
    <property type="entry name" value="Rudiment single hybrid motif"/>
    <property type="match status" value="1"/>
</dbReference>
<dbReference type="InterPro" id="IPR011764">
    <property type="entry name" value="Biotin_carboxylation_dom"/>
</dbReference>
<evidence type="ECO:0000313" key="17">
    <source>
        <dbReference type="Proteomes" id="UP000319732"/>
    </source>
</evidence>
<dbReference type="SUPFAM" id="SSF52096">
    <property type="entry name" value="ClpP/crotonase"/>
    <property type="match status" value="2"/>
</dbReference>
<name>A0A545U5H1_9GAMM</name>
<dbReference type="PROSITE" id="PS00867">
    <property type="entry name" value="CPSASE_2"/>
    <property type="match status" value="1"/>
</dbReference>
<evidence type="ECO:0000256" key="2">
    <source>
        <dbReference type="ARBA" id="ARBA00022516"/>
    </source>
</evidence>
<dbReference type="Gene3D" id="2.40.50.100">
    <property type="match status" value="1"/>
</dbReference>
<evidence type="ECO:0000256" key="12">
    <source>
        <dbReference type="SAM" id="MobiDB-lite"/>
    </source>
</evidence>
<dbReference type="EMBL" id="VHSG01000005">
    <property type="protein sequence ID" value="TQV84707.1"/>
    <property type="molecule type" value="Genomic_DNA"/>
</dbReference>
<dbReference type="PANTHER" id="PTHR48095">
    <property type="entry name" value="PYRUVATE CARBOXYLASE SUBUNIT A"/>
    <property type="match status" value="1"/>
</dbReference>
<dbReference type="GO" id="GO:0016743">
    <property type="term" value="F:carboxyl- or carbamoyltransferase activity"/>
    <property type="evidence" value="ECO:0007669"/>
    <property type="project" value="InterPro"/>
</dbReference>
<evidence type="ECO:0000256" key="9">
    <source>
        <dbReference type="ARBA" id="ARBA00048600"/>
    </source>
</evidence>
<dbReference type="FunFam" id="3.30.1490.20:FF:000003">
    <property type="entry name" value="acetyl-CoA carboxylase isoform X1"/>
    <property type="match status" value="1"/>
</dbReference>
<dbReference type="Pfam" id="PF02786">
    <property type="entry name" value="CPSase_L_D2"/>
    <property type="match status" value="1"/>
</dbReference>
<evidence type="ECO:0000259" key="14">
    <source>
        <dbReference type="PROSITE" id="PS50979"/>
    </source>
</evidence>
<dbReference type="InterPro" id="IPR005479">
    <property type="entry name" value="CPAse_ATP-bd"/>
</dbReference>
<evidence type="ECO:0000256" key="10">
    <source>
        <dbReference type="ARBA" id="ARBA00049152"/>
    </source>
</evidence>
<dbReference type="Pfam" id="PF03255">
    <property type="entry name" value="ACCA"/>
    <property type="match status" value="1"/>
</dbReference>
<dbReference type="Pfam" id="PF00289">
    <property type="entry name" value="Biotin_carb_N"/>
    <property type="match status" value="1"/>
</dbReference>
<sequence>MTAKPNLGSTADVDPLFLQAEQLAADFSVFSGEKHSGKRFSTQKVLSVAEQLQGLMDDSAIAARLKTIRKLDVDAYIEQTVLPAQHTRRPGAKAIVATLNGRILNSEEKGPFFSAELELAFPAGPRRIGIIAQERSAANGTWMPEHHELACLALDRFTELSLPIVYLIDTPGADAGEEANSTNQAHSISKMIAESANVDVPTVGIVIGVGYSGGAIPLATANILLSVRDGIFNTIQPHGLQSIARKFNLSWQECAKGVGVSPEELCAQGCLDGIIDYSPMDSEGSQLNLQKAIVSSIEAVERAAVDFVKQTPDLMEHYQRSLARYIEPTDYQRALQNHSAMNLSSTPTAHPNIFGLCYRYMRYLTLRGRIHSVAVGEIGRLSKLTQPQGDLQERLRHEQSKAFDNWLDNPDKLVYEERLAKAWKHFLAKREEVDTERNSLTRFILGEPKENYDKAVHSLLFELSFSLYNRWKNTAVHNFDALIRLLKDEKKCPVTTTWPATSQVTVIDVVQHQELREPFITQCRNVLIFDALYDNVIANLASIAKEAMDHKALSRESVAALLDSSLGSVMKKFGDGKAGGLPATDLQGEQDPQGERDRQSEQDQQGEQTDAGFEPWLRYFLAQGHRGVLLVKVEQWKSIGFPQMNDSLFVILTYYFERLLPAYFESEDSGSFKGAINPFRIGRRKDFWNRLTMGYRDLLIQRLLAGEKKSNRTGPDAMIAALCTEFNELDADKTSANPVEFPGFRQSIEQALEQGIRACGLVTGIGAIDLSDAGVENPAENAGVRRVALAVSNMNFQAGAFDMASAEKFCRLLVEAAKQRLPVVCFISSGGMQTKEGAAALFSMAVVNDRLTRFVRDNELPVVVFGFGDCTGGAQASFVTHPLVQTYYFSGTNMPFAGQMVVPSYLPSTSTLSNYLSVVAGSMDGLVKHPFAPELDVKLRDIDARIPLPDTTVQQVIAQALSSVVPSYPAETTTRHTDPKSLMRPIQKVLVHARGCTAVKLIRKAHESGINVVLVASDPDMKAVPALMLRSSDKLVCLGGNSSDESYLNAQSVLKIAEYENVGALHPGIGFLSETPQFASLCVNNGINFIGPSAHSMMTMGNKSNAIQTVQECRVPVVPGSHGILASVDQAVDIAEEIGYPVLLKAVHGGGGKGIQVVGSREEMFHYYTQISTEARSAFGNGDLYLEKFVTSMRHIEVQLLRDSLGNSRVLGLRDCSVQRNNQKVVEESGSTLLPKELQQKVFDYTLAIADAVDYTGAGTVEFIYDLDANAVYFMEMNTRLQVEHPVTEATSGVDIVKTQFEIAAGASIEQLQPREQGYAIEVRVTAEKIVLDSDGVMQLAPNPGLITHCEMPEREDVEVISIAASDIEVSPFYDSLIAQIICRGSSRDDVIEKLYRYLDSVVIEGIATNIPLLKRILKDETFNKGNYDTNYLPAFMATLDAGALIAETEAAASSASQGLSKEAIRVDDSHELKVFADSAGIFYTASSPADPDFVKPGDIVTSTQTLAVMEAMKMFRQVNLSDFNRADVELYPADKRYRIERVNNTNGQQVSSGDLLFIVSIVED</sequence>
<dbReference type="InterPro" id="IPR005481">
    <property type="entry name" value="BC-like_N"/>
</dbReference>
<dbReference type="InterPro" id="IPR001095">
    <property type="entry name" value="Acetyl_CoA_COase_a_su"/>
</dbReference>
<evidence type="ECO:0000256" key="6">
    <source>
        <dbReference type="ARBA" id="ARBA00022840"/>
    </source>
</evidence>
<organism evidence="16 17">
    <name type="scientific">Exilibacterium tricleocarpae</name>
    <dbReference type="NCBI Taxonomy" id="2591008"/>
    <lineage>
        <taxon>Bacteria</taxon>
        <taxon>Pseudomonadati</taxon>
        <taxon>Pseudomonadota</taxon>
        <taxon>Gammaproteobacteria</taxon>
        <taxon>Cellvibrionales</taxon>
        <taxon>Cellvibrionaceae</taxon>
        <taxon>Exilibacterium</taxon>
    </lineage>
</organism>
<dbReference type="OrthoDB" id="9763189at2"/>
<gene>
    <name evidence="16" type="ORF">FKG94_04075</name>
</gene>
<dbReference type="GO" id="GO:0004075">
    <property type="term" value="F:biotin carboxylase activity"/>
    <property type="evidence" value="ECO:0007669"/>
    <property type="project" value="UniProtKB-EC"/>
</dbReference>
<comment type="caution">
    <text evidence="16">The sequence shown here is derived from an EMBL/GenBank/DDBJ whole genome shotgun (WGS) entry which is preliminary data.</text>
</comment>
<evidence type="ECO:0000256" key="4">
    <source>
        <dbReference type="ARBA" id="ARBA00022741"/>
    </source>
</evidence>
<evidence type="ECO:0000256" key="11">
    <source>
        <dbReference type="PROSITE-ProRule" id="PRU00409"/>
    </source>
</evidence>
<keyword evidence="5" id="KW-0276">Fatty acid metabolism</keyword>
<dbReference type="GO" id="GO:0006633">
    <property type="term" value="P:fatty acid biosynthetic process"/>
    <property type="evidence" value="ECO:0007669"/>
    <property type="project" value="UniProtKB-KW"/>
</dbReference>
<accession>A0A545U5H1</accession>
<dbReference type="RefSeq" id="WP_142902913.1">
    <property type="nucleotide sequence ID" value="NZ_ML660088.1"/>
</dbReference>
<dbReference type="Gene3D" id="3.30.470.20">
    <property type="entry name" value="ATP-grasp fold, B domain"/>
    <property type="match status" value="1"/>
</dbReference>
<keyword evidence="8" id="KW-0275">Fatty acid biosynthesis</keyword>
<evidence type="ECO:0000256" key="1">
    <source>
        <dbReference type="ARBA" id="ARBA00003761"/>
    </source>
</evidence>
<evidence type="ECO:0000256" key="3">
    <source>
        <dbReference type="ARBA" id="ARBA00022598"/>
    </source>
</evidence>
<comment type="catalytic activity">
    <reaction evidence="10">
        <text>N(6)-carboxybiotinyl-L-lysyl-[protein] + acetyl-CoA = N(6)-biotinyl-L-lysyl-[protein] + malonyl-CoA</text>
        <dbReference type="Rhea" id="RHEA:54728"/>
        <dbReference type="Rhea" id="RHEA-COMP:10505"/>
        <dbReference type="Rhea" id="RHEA-COMP:10506"/>
        <dbReference type="ChEBI" id="CHEBI:57288"/>
        <dbReference type="ChEBI" id="CHEBI:57384"/>
        <dbReference type="ChEBI" id="CHEBI:83144"/>
        <dbReference type="ChEBI" id="CHEBI:83145"/>
        <dbReference type="EC" id="2.1.3.15"/>
    </reaction>
</comment>
<dbReference type="Proteomes" id="UP000319732">
    <property type="component" value="Unassembled WGS sequence"/>
</dbReference>
<dbReference type="PROSITE" id="PS50975">
    <property type="entry name" value="ATP_GRASP"/>
    <property type="match status" value="1"/>
</dbReference>
<feature type="domain" description="Biotin carboxylation" evidence="14">
    <location>
        <begin position="985"/>
        <end position="1438"/>
    </location>
</feature>
<dbReference type="InterPro" id="IPR011763">
    <property type="entry name" value="COA_CT_C"/>
</dbReference>
<dbReference type="PROSITE" id="PS50989">
    <property type="entry name" value="COA_CT_CTER"/>
    <property type="match status" value="1"/>
</dbReference>
<evidence type="ECO:0000259" key="15">
    <source>
        <dbReference type="PROSITE" id="PS50989"/>
    </source>
</evidence>
<dbReference type="InterPro" id="IPR016185">
    <property type="entry name" value="PreATP-grasp_dom_sf"/>
</dbReference>
<evidence type="ECO:0000256" key="5">
    <source>
        <dbReference type="ARBA" id="ARBA00022832"/>
    </source>
</evidence>
<keyword evidence="4 11" id="KW-0547">Nucleotide-binding</keyword>
<dbReference type="InterPro" id="IPR011761">
    <property type="entry name" value="ATP-grasp"/>
</dbReference>
<keyword evidence="17" id="KW-1185">Reference proteome</keyword>
<dbReference type="SUPFAM" id="SSF51230">
    <property type="entry name" value="Single hybrid motif"/>
    <property type="match status" value="1"/>
</dbReference>
<evidence type="ECO:0000256" key="8">
    <source>
        <dbReference type="ARBA" id="ARBA00023160"/>
    </source>
</evidence>
<feature type="domain" description="ATP-grasp" evidence="13">
    <location>
        <begin position="1107"/>
        <end position="1305"/>
    </location>
</feature>
<dbReference type="SUPFAM" id="SSF56059">
    <property type="entry name" value="Glutathione synthetase ATP-binding domain-like"/>
    <property type="match status" value="1"/>
</dbReference>
<dbReference type="InterPro" id="IPR011054">
    <property type="entry name" value="Rudment_hybrid_motif"/>
</dbReference>
<reference evidence="16 17" key="1">
    <citation type="submission" date="2019-06" db="EMBL/GenBank/DDBJ databases">
        <title>Whole genome sequence for Cellvibrionaceae sp. R142.</title>
        <authorList>
            <person name="Wang G."/>
        </authorList>
    </citation>
    <scope>NUCLEOTIDE SEQUENCE [LARGE SCALE GENOMIC DNA]</scope>
    <source>
        <strain evidence="16 17">R142</strain>
    </source>
</reference>
<comment type="function">
    <text evidence="1">This protein is a component of the acetyl coenzyme A carboxylase complex; first, biotin carboxylase catalyzes the carboxylation of the carrier protein and then the transcarboxylase transfers the carboxyl group to form malonyl-CoA.</text>
</comment>
<dbReference type="InterPro" id="IPR005482">
    <property type="entry name" value="Biotin_COase_C"/>
</dbReference>
<keyword evidence="2" id="KW-0444">Lipid biosynthesis</keyword>
<proteinExistence type="predicted"/>
<evidence type="ECO:0000256" key="7">
    <source>
        <dbReference type="ARBA" id="ARBA00023098"/>
    </source>
</evidence>
<dbReference type="PANTHER" id="PTHR48095:SF2">
    <property type="entry name" value="BIOTIN CARBOXYLASE, CHLOROPLASTIC"/>
    <property type="match status" value="1"/>
</dbReference>
<dbReference type="GO" id="GO:0009317">
    <property type="term" value="C:acetyl-CoA carboxylase complex"/>
    <property type="evidence" value="ECO:0007669"/>
    <property type="project" value="InterPro"/>
</dbReference>
<feature type="domain" description="CoA carboxyltransferase C-terminal" evidence="15">
    <location>
        <begin position="44"/>
        <end position="299"/>
    </location>
</feature>
<keyword evidence="7" id="KW-0443">Lipid metabolism</keyword>
<dbReference type="InterPro" id="IPR029045">
    <property type="entry name" value="ClpP/crotonase-like_dom_sf"/>
</dbReference>
<dbReference type="GO" id="GO:0003989">
    <property type="term" value="F:acetyl-CoA carboxylase activity"/>
    <property type="evidence" value="ECO:0007669"/>
    <property type="project" value="InterPro"/>
</dbReference>